<evidence type="ECO:0000256" key="1">
    <source>
        <dbReference type="ARBA" id="ARBA00001970"/>
    </source>
</evidence>
<dbReference type="EMBL" id="BEYU01000182">
    <property type="protein sequence ID" value="GBG34166.1"/>
    <property type="molecule type" value="Genomic_DNA"/>
</dbReference>
<dbReference type="GO" id="GO:0046872">
    <property type="term" value="F:metal ion binding"/>
    <property type="evidence" value="ECO:0007669"/>
    <property type="project" value="UniProtKB-KW"/>
</dbReference>
<dbReference type="FunCoup" id="A0A2R5GTH0">
    <property type="interactions" value="348"/>
</dbReference>
<dbReference type="GO" id="GO:0005743">
    <property type="term" value="C:mitochondrial inner membrane"/>
    <property type="evidence" value="ECO:0007669"/>
    <property type="project" value="TreeGrafter"/>
</dbReference>
<evidence type="ECO:0000256" key="8">
    <source>
        <dbReference type="ARBA" id="ARBA00023133"/>
    </source>
</evidence>
<evidence type="ECO:0000256" key="5">
    <source>
        <dbReference type="ARBA" id="ARBA00022989"/>
    </source>
</evidence>
<gene>
    <name evidence="13" type="ORF">FCC1311_103902</name>
</gene>
<dbReference type="PANTHER" id="PTHR23289">
    <property type="entry name" value="CYTOCHROME C OXIDASE ASSEMBLY PROTEIN COX15"/>
    <property type="match status" value="1"/>
</dbReference>
<feature type="transmembrane region" description="Helical" evidence="12">
    <location>
        <begin position="239"/>
        <end position="258"/>
    </location>
</feature>
<comment type="subcellular location">
    <subcellularLocation>
        <location evidence="2">Membrane</location>
        <topology evidence="2">Multi-pass membrane protein</topology>
    </subcellularLocation>
</comment>
<dbReference type="AlphaFoldDB" id="A0A2R5GTH0"/>
<comment type="pathway">
    <text evidence="10">Porphyrin-containing compound metabolism; heme A biosynthesis; heme A from heme O: step 1/1.</text>
</comment>
<keyword evidence="8" id="KW-0350">Heme biosynthesis</keyword>
<comment type="cofactor">
    <cofactor evidence="1">
        <name>heme b</name>
        <dbReference type="ChEBI" id="CHEBI:60344"/>
    </cofactor>
</comment>
<feature type="transmembrane region" description="Helical" evidence="12">
    <location>
        <begin position="339"/>
        <end position="361"/>
    </location>
</feature>
<feature type="transmembrane region" description="Helical" evidence="12">
    <location>
        <begin position="42"/>
        <end position="62"/>
    </location>
</feature>
<dbReference type="InParanoid" id="A0A2R5GTH0"/>
<dbReference type="OrthoDB" id="1726137at2759"/>
<feature type="transmembrane region" description="Helical" evidence="12">
    <location>
        <begin position="126"/>
        <end position="144"/>
    </location>
</feature>
<dbReference type="GO" id="GO:0006784">
    <property type="term" value="P:heme A biosynthetic process"/>
    <property type="evidence" value="ECO:0007669"/>
    <property type="project" value="InterPro"/>
</dbReference>
<evidence type="ECO:0000256" key="7">
    <source>
        <dbReference type="ARBA" id="ARBA00023004"/>
    </source>
</evidence>
<keyword evidence="3 12" id="KW-0812">Transmembrane</keyword>
<keyword evidence="9 12" id="KW-0472">Membrane</keyword>
<name>A0A2R5GTH0_9STRA</name>
<dbReference type="HAMAP" id="MF_01665">
    <property type="entry name" value="HemeA_synth_type2"/>
    <property type="match status" value="1"/>
</dbReference>
<comment type="catalytic activity">
    <reaction evidence="11">
        <text>Fe(II)-heme o + 2 A + H2O = Fe(II)-heme a + 2 AH2</text>
        <dbReference type="Rhea" id="RHEA:63388"/>
        <dbReference type="ChEBI" id="CHEBI:13193"/>
        <dbReference type="ChEBI" id="CHEBI:15377"/>
        <dbReference type="ChEBI" id="CHEBI:17499"/>
        <dbReference type="ChEBI" id="CHEBI:60530"/>
        <dbReference type="ChEBI" id="CHEBI:61715"/>
        <dbReference type="EC" id="1.17.99.9"/>
    </reaction>
    <physiologicalReaction direction="left-to-right" evidence="11">
        <dbReference type="Rhea" id="RHEA:63389"/>
    </physiologicalReaction>
</comment>
<evidence type="ECO:0000256" key="9">
    <source>
        <dbReference type="ARBA" id="ARBA00023136"/>
    </source>
</evidence>
<feature type="transmembrane region" description="Helical" evidence="12">
    <location>
        <begin position="156"/>
        <end position="176"/>
    </location>
</feature>
<organism evidence="13 14">
    <name type="scientific">Hondaea fermentalgiana</name>
    <dbReference type="NCBI Taxonomy" id="2315210"/>
    <lineage>
        <taxon>Eukaryota</taxon>
        <taxon>Sar</taxon>
        <taxon>Stramenopiles</taxon>
        <taxon>Bigyra</taxon>
        <taxon>Labyrinthulomycetes</taxon>
        <taxon>Thraustochytrida</taxon>
        <taxon>Thraustochytriidae</taxon>
        <taxon>Hondaea</taxon>
    </lineage>
</organism>
<evidence type="ECO:0000256" key="12">
    <source>
        <dbReference type="SAM" id="Phobius"/>
    </source>
</evidence>
<dbReference type="GO" id="GO:0016653">
    <property type="term" value="F:oxidoreductase activity, acting on NAD(P)H, heme protein as acceptor"/>
    <property type="evidence" value="ECO:0007669"/>
    <property type="project" value="TreeGrafter"/>
</dbReference>
<evidence type="ECO:0000256" key="4">
    <source>
        <dbReference type="ARBA" id="ARBA00022723"/>
    </source>
</evidence>
<feature type="transmembrane region" description="Helical" evidence="12">
    <location>
        <begin position="367"/>
        <end position="387"/>
    </location>
</feature>
<accession>A0A2R5GTH0</accession>
<evidence type="ECO:0000256" key="2">
    <source>
        <dbReference type="ARBA" id="ARBA00004141"/>
    </source>
</evidence>
<dbReference type="Pfam" id="PF02628">
    <property type="entry name" value="COX15-CtaA"/>
    <property type="match status" value="1"/>
</dbReference>
<reference evidence="13 14" key="1">
    <citation type="submission" date="2017-12" db="EMBL/GenBank/DDBJ databases">
        <title>Sequencing, de novo assembly and annotation of complete genome of a new Thraustochytrid species, strain FCC1311.</title>
        <authorList>
            <person name="Sedici K."/>
            <person name="Godart F."/>
            <person name="Aiese Cigliano R."/>
            <person name="Sanseverino W."/>
            <person name="Barakat M."/>
            <person name="Ortet P."/>
            <person name="Marechal E."/>
            <person name="Cagnac O."/>
            <person name="Amato A."/>
        </authorList>
    </citation>
    <scope>NUCLEOTIDE SEQUENCE [LARGE SCALE GENOMIC DNA]</scope>
</reference>
<evidence type="ECO:0000256" key="10">
    <source>
        <dbReference type="ARBA" id="ARBA00044501"/>
    </source>
</evidence>
<dbReference type="InterPro" id="IPR003780">
    <property type="entry name" value="COX15/CtaA_fam"/>
</dbReference>
<dbReference type="PANTHER" id="PTHR23289:SF2">
    <property type="entry name" value="CYTOCHROME C OXIDASE ASSEMBLY PROTEIN COX15 HOMOLOG"/>
    <property type="match status" value="1"/>
</dbReference>
<proteinExistence type="inferred from homology"/>
<evidence type="ECO:0000256" key="3">
    <source>
        <dbReference type="ARBA" id="ARBA00022692"/>
    </source>
</evidence>
<evidence type="ECO:0000256" key="11">
    <source>
        <dbReference type="ARBA" id="ARBA00048044"/>
    </source>
</evidence>
<comment type="caution">
    <text evidence="13">The sequence shown here is derived from an EMBL/GenBank/DDBJ whole genome shotgun (WGS) entry which is preliminary data.</text>
</comment>
<keyword evidence="5 12" id="KW-1133">Transmembrane helix</keyword>
<sequence length="392" mass="43314">MSPAAMRLGGEAAAAAATRAGANVGGAAAPRMQAAIMSDRGVGAWLLGVSGAVFGMVVLGGVTRLTRSGLSMVDWRPQGSMLPQTDEAWAAEFEKYKQFPEYKRLNQGMSLDEFKHIYFMEWFHRMWGRGLGFVFGVPFLYFMARGRIQRLPGMTPKLFGLLALGGGQGLVGWWMVKSGLEEPTNEWKEPRVSPYRLAAHLTVALGVFTGLVWTGLTALNPQPLLSTAVDPRVLRLRSWGAAVLGLVGITFVSGAFVAGNDAGRAYNDWPFYAGEWIPREFWDSRLEPAWRNIFENTATVQFDHRNLAYTTLFSTLALFHIARRSPNWKVLSPAMRTGYNAMVVVVCCQVLLGISTLMMFVPVELGAAHQAGALTLWTTMLYSQHALRFLRR</sequence>
<evidence type="ECO:0000313" key="14">
    <source>
        <dbReference type="Proteomes" id="UP000241890"/>
    </source>
</evidence>
<evidence type="ECO:0000256" key="6">
    <source>
        <dbReference type="ARBA" id="ARBA00023002"/>
    </source>
</evidence>
<dbReference type="GO" id="GO:0120547">
    <property type="term" value="F:heme A synthase activity"/>
    <property type="evidence" value="ECO:0007669"/>
    <property type="project" value="UniProtKB-EC"/>
</dbReference>
<feature type="transmembrane region" description="Helical" evidence="12">
    <location>
        <begin position="197"/>
        <end position="219"/>
    </location>
</feature>
<dbReference type="Proteomes" id="UP000241890">
    <property type="component" value="Unassembled WGS sequence"/>
</dbReference>
<keyword evidence="6" id="KW-0560">Oxidoreductase</keyword>
<keyword evidence="7" id="KW-0408">Iron</keyword>
<keyword evidence="4" id="KW-0479">Metal-binding</keyword>
<keyword evidence="14" id="KW-1185">Reference proteome</keyword>
<evidence type="ECO:0000313" key="13">
    <source>
        <dbReference type="EMBL" id="GBG34166.1"/>
    </source>
</evidence>
<protein>
    <submittedName>
        <fullName evidence="13">Cytochrome c oxidase assembly protein COX15</fullName>
    </submittedName>
</protein>
<dbReference type="InterPro" id="IPR023754">
    <property type="entry name" value="HemeA_Synthase_type2"/>
</dbReference>